<evidence type="ECO:0000256" key="8">
    <source>
        <dbReference type="ARBA" id="ARBA00022771"/>
    </source>
</evidence>
<dbReference type="GO" id="GO:0032259">
    <property type="term" value="P:methylation"/>
    <property type="evidence" value="ECO:0007669"/>
    <property type="project" value="UniProtKB-KW"/>
</dbReference>
<evidence type="ECO:0000313" key="20">
    <source>
        <dbReference type="Proteomes" id="UP000586704"/>
    </source>
</evidence>
<protein>
    <recommendedName>
        <fullName evidence="13">Protein-lysine N-methyltransferase SMYD4</fullName>
    </recommendedName>
    <alternativeName>
        <fullName evidence="14">SET and MYND domain-containing protein 4</fullName>
    </alternativeName>
</protein>
<sequence>MALPAEEWRLCAARRWAALEPELRARLARASLRDTVRLGCGLLRPEAEGAALRRLCRRARTGKEPEAARFYREEGNRLFGRRHYGAAVRLYSQAASHEVPGSPELSVCFANRSAAFFHLGCFEVCLEDIARAESHGYPDKLLPKVLLRKAECLLCLGRLQDAAEALRVVEKKIAMDGIMSSPAHQTLLKRLSQLRIQIHEKESSPEPAREARGDNQRDSETWEENVSISGASSSLSLNFDRERGRHLVASQDILAGQSLLKEEAFVSVLCPGEDLLLQDSRETAWDTRVTTADLYCHHCLRQLVAWVPCHGCSYAKYCSQGCADVAWEQYHRTECSLGALLLTLGVFCHVALRTVLLAGFAEVSRLVELSHHDDEDFCDPETRCKDLSEAPDARVGTSCIPGCNEDGGYQSSYQAVFNLLPHVEKHSPEHKFLCMLSVLAICKELQEAGLEAAVLNQESPEKWCKQKTCEKTSDELSPELKTVAEAMLRHMLQLQCNAQAITVMQESGSEEGAVVNEKPVRLATAFFPVLSLLNHSCCPNISVSFSGTSVTVRASQPIPSGQEILHCYGPHHCRMRVAERQQLLSQYFFECRCQACLDEMESDLKSMVSVRNSFCCPSCQAPMQVGEDMLCCSNKACMISASRESLSHRLWDLQQQNKKALELLRDGKADQAIKMLLKCQVDARNFLSPEHLLMGELEDHLAQVYATLGKWQEAARHLEKSIEIVEMHHGPSSVEIGHELFKLAQILFNGFAVSEALRTIQRAEEILSVHCGPQSTQIQELQDMKTCLSDLPRSVLQRI</sequence>
<evidence type="ECO:0000256" key="1">
    <source>
        <dbReference type="ARBA" id="ARBA00004123"/>
    </source>
</evidence>
<dbReference type="SUPFAM" id="SSF82199">
    <property type="entry name" value="SET domain"/>
    <property type="match status" value="1"/>
</dbReference>
<evidence type="ECO:0000256" key="3">
    <source>
        <dbReference type="ARBA" id="ARBA00022490"/>
    </source>
</evidence>
<feature type="non-terminal residue" evidence="19">
    <location>
        <position position="799"/>
    </location>
</feature>
<keyword evidence="3" id="KW-0963">Cytoplasm</keyword>
<feature type="domain" description="SET" evidence="17">
    <location>
        <begin position="233"/>
        <end position="569"/>
    </location>
</feature>
<dbReference type="GO" id="GO:0005634">
    <property type="term" value="C:nucleus"/>
    <property type="evidence" value="ECO:0007669"/>
    <property type="project" value="UniProtKB-SubCell"/>
</dbReference>
<keyword evidence="8 15" id="KW-0863">Zinc-finger</keyword>
<dbReference type="Gene3D" id="1.25.40.10">
    <property type="entry name" value="Tetratricopeptide repeat domain"/>
    <property type="match status" value="2"/>
</dbReference>
<gene>
    <name evidence="19" type="primary">Smyd4</name>
    <name evidence="19" type="ORF">CEYCYA_R11131</name>
</gene>
<keyword evidence="5" id="KW-0808">Transferase</keyword>
<dbReference type="GO" id="GO:0008168">
    <property type="term" value="F:methyltransferase activity"/>
    <property type="evidence" value="ECO:0007669"/>
    <property type="project" value="UniProtKB-KW"/>
</dbReference>
<evidence type="ECO:0000256" key="11">
    <source>
        <dbReference type="ARBA" id="ARBA00048985"/>
    </source>
</evidence>
<keyword evidence="10" id="KW-0539">Nucleus</keyword>
<dbReference type="GO" id="GO:0007507">
    <property type="term" value="P:heart development"/>
    <property type="evidence" value="ECO:0007669"/>
    <property type="project" value="TreeGrafter"/>
</dbReference>
<dbReference type="PANTHER" id="PTHR46165:SF2">
    <property type="entry name" value="SET AND MYND DOMAIN-CONTAINING PROTEIN 4"/>
    <property type="match status" value="1"/>
</dbReference>
<comment type="function">
    <text evidence="12">Protein-lysine N-methyltransferase. Monomethylates PRMT5, modulating its transcriptional activity. May also act as a histone methyltransferase. Plays a critical role in cardiac development. Acts as a key epigenetic regulator of gene expression during cardiac development via its dual activities as a methyltransferase and negative regulator of HDAC1.</text>
</comment>
<evidence type="ECO:0000256" key="6">
    <source>
        <dbReference type="ARBA" id="ARBA00022691"/>
    </source>
</evidence>
<dbReference type="InterPro" id="IPR011990">
    <property type="entry name" value="TPR-like_helical_dom_sf"/>
</dbReference>
<evidence type="ECO:0000256" key="12">
    <source>
        <dbReference type="ARBA" id="ARBA00093423"/>
    </source>
</evidence>
<keyword evidence="9" id="KW-0862">Zinc</keyword>
<evidence type="ECO:0000256" key="5">
    <source>
        <dbReference type="ARBA" id="ARBA00022679"/>
    </source>
</evidence>
<evidence type="ECO:0000256" key="15">
    <source>
        <dbReference type="PROSITE-ProRule" id="PRU00134"/>
    </source>
</evidence>
<dbReference type="InterPro" id="IPR001214">
    <property type="entry name" value="SET_dom"/>
</dbReference>
<dbReference type="AlphaFoldDB" id="A0A7L4NAV5"/>
<dbReference type="SUPFAM" id="SSF144232">
    <property type="entry name" value="HIT/MYND zinc finger-like"/>
    <property type="match status" value="1"/>
</dbReference>
<evidence type="ECO:0000256" key="9">
    <source>
        <dbReference type="ARBA" id="ARBA00022833"/>
    </source>
</evidence>
<dbReference type="InterPro" id="IPR052097">
    <property type="entry name" value="SET-MYND_domain_protein"/>
</dbReference>
<dbReference type="PROSITE" id="PS50865">
    <property type="entry name" value="ZF_MYND_2"/>
    <property type="match status" value="1"/>
</dbReference>
<dbReference type="Proteomes" id="UP000586704">
    <property type="component" value="Unassembled WGS sequence"/>
</dbReference>
<dbReference type="CDD" id="cd10536">
    <property type="entry name" value="SET_SMYD4"/>
    <property type="match status" value="1"/>
</dbReference>
<dbReference type="PANTHER" id="PTHR46165">
    <property type="entry name" value="SET AND MYND DOMAIN-CONTAINING PROTEIN 4"/>
    <property type="match status" value="1"/>
</dbReference>
<keyword evidence="7" id="KW-0479">Metal-binding</keyword>
<dbReference type="InterPro" id="IPR046341">
    <property type="entry name" value="SET_dom_sf"/>
</dbReference>
<proteinExistence type="predicted"/>
<dbReference type="GO" id="GO:0042826">
    <property type="term" value="F:histone deacetylase binding"/>
    <property type="evidence" value="ECO:0007669"/>
    <property type="project" value="TreeGrafter"/>
</dbReference>
<dbReference type="PROSITE" id="PS01360">
    <property type="entry name" value="ZF_MYND_1"/>
    <property type="match status" value="1"/>
</dbReference>
<evidence type="ECO:0000259" key="17">
    <source>
        <dbReference type="PROSITE" id="PS50280"/>
    </source>
</evidence>
<evidence type="ECO:0000256" key="7">
    <source>
        <dbReference type="ARBA" id="ARBA00022723"/>
    </source>
</evidence>
<feature type="compositionally biased region" description="Basic and acidic residues" evidence="16">
    <location>
        <begin position="199"/>
        <end position="220"/>
    </location>
</feature>
<feature type="domain" description="MYND-type" evidence="18">
    <location>
        <begin position="296"/>
        <end position="335"/>
    </location>
</feature>
<dbReference type="Pfam" id="PF13424">
    <property type="entry name" value="TPR_12"/>
    <property type="match status" value="1"/>
</dbReference>
<dbReference type="EMBL" id="VYZU01053932">
    <property type="protein sequence ID" value="NXY87213.1"/>
    <property type="molecule type" value="Genomic_DNA"/>
</dbReference>
<evidence type="ECO:0000256" key="2">
    <source>
        <dbReference type="ARBA" id="ARBA00004496"/>
    </source>
</evidence>
<organism evidence="19 20">
    <name type="scientific">Ceyx cyanopectus</name>
    <name type="common">Indigo-banded kingfisher</name>
    <dbReference type="NCBI Taxonomy" id="390723"/>
    <lineage>
        <taxon>Eukaryota</taxon>
        <taxon>Metazoa</taxon>
        <taxon>Chordata</taxon>
        <taxon>Craniata</taxon>
        <taxon>Vertebrata</taxon>
        <taxon>Euteleostomi</taxon>
        <taxon>Archelosauria</taxon>
        <taxon>Archosauria</taxon>
        <taxon>Dinosauria</taxon>
        <taxon>Saurischia</taxon>
        <taxon>Theropoda</taxon>
        <taxon>Coelurosauria</taxon>
        <taxon>Aves</taxon>
        <taxon>Neognathae</taxon>
        <taxon>Neoaves</taxon>
        <taxon>Telluraves</taxon>
        <taxon>Coraciimorphae</taxon>
        <taxon>Coraciiformes</taxon>
        <taxon>Alcedinidae</taxon>
        <taxon>Ceyx</taxon>
    </lineage>
</organism>
<feature type="region of interest" description="Disordered" evidence="16">
    <location>
        <begin position="199"/>
        <end position="227"/>
    </location>
</feature>
<dbReference type="Pfam" id="PF01753">
    <property type="entry name" value="zf-MYND"/>
    <property type="match status" value="1"/>
</dbReference>
<reference evidence="19 20" key="1">
    <citation type="submission" date="2020-02" db="EMBL/GenBank/DDBJ databases">
        <title>Bird 10,000 Genomes (B10K) Project - Family phase.</title>
        <authorList>
            <person name="Zhang G."/>
        </authorList>
    </citation>
    <scope>NUCLEOTIDE SEQUENCE [LARGE SCALE GENOMIC DNA]</scope>
    <source>
        <strain evidence="19">B10K-DU-013-51</strain>
        <tissue evidence="19">Mixed tissue sample</tissue>
    </source>
</reference>
<comment type="caution">
    <text evidence="19">The sequence shown here is derived from an EMBL/GenBank/DDBJ whole genome shotgun (WGS) entry which is preliminary data.</text>
</comment>
<keyword evidence="6" id="KW-0949">S-adenosyl-L-methionine</keyword>
<dbReference type="GO" id="GO:0008270">
    <property type="term" value="F:zinc ion binding"/>
    <property type="evidence" value="ECO:0007669"/>
    <property type="project" value="UniProtKB-KW"/>
</dbReference>
<dbReference type="Gene3D" id="6.10.140.2220">
    <property type="match status" value="1"/>
</dbReference>
<dbReference type="Pfam" id="PF00856">
    <property type="entry name" value="SET"/>
    <property type="match status" value="1"/>
</dbReference>
<evidence type="ECO:0000256" key="14">
    <source>
        <dbReference type="ARBA" id="ARBA00093680"/>
    </source>
</evidence>
<keyword evidence="4" id="KW-0489">Methyltransferase</keyword>
<name>A0A7L4NAV5_9AVES</name>
<comment type="catalytic activity">
    <reaction evidence="11">
        <text>L-lysyl-[protein] + S-adenosyl-L-methionine = N(6)-methyl-L-lysyl-[protein] + S-adenosyl-L-homocysteine + H(+)</text>
        <dbReference type="Rhea" id="RHEA:51736"/>
        <dbReference type="Rhea" id="RHEA-COMP:9752"/>
        <dbReference type="Rhea" id="RHEA-COMP:13053"/>
        <dbReference type="ChEBI" id="CHEBI:15378"/>
        <dbReference type="ChEBI" id="CHEBI:29969"/>
        <dbReference type="ChEBI" id="CHEBI:57856"/>
        <dbReference type="ChEBI" id="CHEBI:59789"/>
        <dbReference type="ChEBI" id="CHEBI:61929"/>
    </reaction>
</comment>
<feature type="non-terminal residue" evidence="19">
    <location>
        <position position="1"/>
    </location>
</feature>
<evidence type="ECO:0000256" key="4">
    <source>
        <dbReference type="ARBA" id="ARBA00022603"/>
    </source>
</evidence>
<dbReference type="Gene3D" id="2.170.270.10">
    <property type="entry name" value="SET domain"/>
    <property type="match status" value="2"/>
</dbReference>
<comment type="subcellular location">
    <subcellularLocation>
        <location evidence="2">Cytoplasm</location>
    </subcellularLocation>
    <subcellularLocation>
        <location evidence="1">Nucleus</location>
    </subcellularLocation>
</comment>
<evidence type="ECO:0000313" key="19">
    <source>
        <dbReference type="EMBL" id="NXY87213.1"/>
    </source>
</evidence>
<dbReference type="PROSITE" id="PS50280">
    <property type="entry name" value="SET"/>
    <property type="match status" value="1"/>
</dbReference>
<evidence type="ECO:0000256" key="13">
    <source>
        <dbReference type="ARBA" id="ARBA00093635"/>
    </source>
</evidence>
<dbReference type="GO" id="GO:0005737">
    <property type="term" value="C:cytoplasm"/>
    <property type="evidence" value="ECO:0007669"/>
    <property type="project" value="UniProtKB-SubCell"/>
</dbReference>
<evidence type="ECO:0000256" key="16">
    <source>
        <dbReference type="SAM" id="MobiDB-lite"/>
    </source>
</evidence>
<keyword evidence="20" id="KW-1185">Reference proteome</keyword>
<accession>A0A7L4NAV5</accession>
<dbReference type="OrthoDB" id="62495at2759"/>
<dbReference type="SUPFAM" id="SSF48452">
    <property type="entry name" value="TPR-like"/>
    <property type="match status" value="2"/>
</dbReference>
<evidence type="ECO:0000259" key="18">
    <source>
        <dbReference type="PROSITE" id="PS50865"/>
    </source>
</evidence>
<dbReference type="InterPro" id="IPR044421">
    <property type="entry name" value="SMYD4_SET"/>
</dbReference>
<dbReference type="InterPro" id="IPR002893">
    <property type="entry name" value="Znf_MYND"/>
</dbReference>
<evidence type="ECO:0000256" key="10">
    <source>
        <dbReference type="ARBA" id="ARBA00023242"/>
    </source>
</evidence>